<dbReference type="SUPFAM" id="SSF56672">
    <property type="entry name" value="DNA/RNA polymerases"/>
    <property type="match status" value="1"/>
</dbReference>
<evidence type="ECO:0000256" key="2">
    <source>
        <dbReference type="SAM" id="Phobius"/>
    </source>
</evidence>
<sequence>MSTVKKRERRKQFRKKYTLKCHETTFKNFKRTWILPEGNQLYYWKRPRFWNKDQMDQLAENEPGKIAEEIISKSCYDTIIEHPSRNFIDEMGVHLKRKFKSFRLERVLNGHIPKNMGLSVPQLIERRITFGQLYAVLKSVFKHNFSEDLLGNFWPAFLKCVVHSLFDAKPKGAIANPENFFDGFKMSEIKWLRNLPSGLQFAIIQNVFLYLCVFAINIICHAFFLARTSDGQITMYRRDVWNQIEDYGFKLVVMQRRLKLHPLPPEKFEKLPRKAPIHRLTFIPKNRDVRPIVTFKNPQFSTILSEIKAILDLIIGENSHIFGLGLKSLSSFPFKYKRFILHSKKFAKEENFWCTGDMANCFTSMDHAILENVLSQFISKAREFIVVRYFVRVTAEDGTQKNFRTFVAGKNLADAKHNLYLRYNTTLASNPSFSTYTGHQIINRIKCLVLKTPIKHGSKLYIAERGIAQGNVLSVKLCNIYLGAMERHAFPNGIPRNIICSCRYVDDYFIVSKKKNLIEQMIQKLNAGAEIFRVQMNTSKTILSFKSTIPKFKFLKQLRKKKRLPWCGYAFNTKTLTMSLDYARYKNRHPKSAIPRQLGKVPTKLVWIQKAIKKLLMPRVTALRCCAKPFLVQRRKQIRRRFLGFAMDFYIRYFSRILRLNISKRFAQCYTKKLLKWIVKGLKKKFAPSIDKFL</sequence>
<comment type="subcellular location">
    <subcellularLocation>
        <location evidence="1">Nucleus</location>
    </subcellularLocation>
    <subcellularLocation>
        <location evidence="1">Chromosome</location>
        <location evidence="1">Telomere</location>
    </subcellularLocation>
</comment>
<dbReference type="InterPro" id="IPR043502">
    <property type="entry name" value="DNA/RNA_pol_sf"/>
</dbReference>
<feature type="domain" description="Reverse transcriptase" evidence="3">
    <location>
        <begin position="264"/>
        <end position="571"/>
    </location>
</feature>
<accession>A0A914BXM4</accession>
<dbReference type="InterPro" id="IPR000477">
    <property type="entry name" value="RT_dom"/>
</dbReference>
<keyword evidence="2" id="KW-0812">Transmembrane</keyword>
<dbReference type="GO" id="GO:0070034">
    <property type="term" value="F:telomerase RNA binding"/>
    <property type="evidence" value="ECO:0007669"/>
    <property type="project" value="TreeGrafter"/>
</dbReference>
<comment type="similarity">
    <text evidence="1">Belongs to the reverse transcriptase family. Telomerase subfamily.</text>
</comment>
<dbReference type="AlphaFoldDB" id="A0A914BXM4"/>
<keyword evidence="1" id="KW-0779">Telomere</keyword>
<proteinExistence type="inferred from homology"/>
<protein>
    <recommendedName>
        <fullName evidence="1">Telomerase reverse transcriptase</fullName>
        <ecNumber evidence="1">2.7.7.49</ecNumber>
    </recommendedName>
    <alternativeName>
        <fullName evidence="1">Telomerase catalytic subunit</fullName>
    </alternativeName>
</protein>
<keyword evidence="1" id="KW-0695">RNA-directed DNA polymerase</keyword>
<evidence type="ECO:0000313" key="4">
    <source>
        <dbReference type="Proteomes" id="UP000887540"/>
    </source>
</evidence>
<dbReference type="PANTHER" id="PTHR12066">
    <property type="entry name" value="TELOMERASE REVERSE TRANSCRIPTASE"/>
    <property type="match status" value="1"/>
</dbReference>
<dbReference type="GO" id="GO:0042162">
    <property type="term" value="F:telomeric DNA binding"/>
    <property type="evidence" value="ECO:0007669"/>
    <property type="project" value="TreeGrafter"/>
</dbReference>
<evidence type="ECO:0000313" key="5">
    <source>
        <dbReference type="WBParaSite" id="ACRNAN_Path_1232.g4809.t1"/>
    </source>
</evidence>
<comment type="catalytic activity">
    <reaction evidence="1">
        <text>DNA(n) + a 2'-deoxyribonucleoside 5'-triphosphate = DNA(n+1) + diphosphate</text>
        <dbReference type="Rhea" id="RHEA:22508"/>
        <dbReference type="Rhea" id="RHEA-COMP:17339"/>
        <dbReference type="Rhea" id="RHEA-COMP:17340"/>
        <dbReference type="ChEBI" id="CHEBI:33019"/>
        <dbReference type="ChEBI" id="CHEBI:61560"/>
        <dbReference type="ChEBI" id="CHEBI:173112"/>
        <dbReference type="EC" id="2.7.7.49"/>
    </reaction>
</comment>
<dbReference type="GO" id="GO:0003720">
    <property type="term" value="F:telomerase activity"/>
    <property type="evidence" value="ECO:0007669"/>
    <property type="project" value="InterPro"/>
</dbReference>
<keyword evidence="1" id="KW-0808">Transferase</keyword>
<evidence type="ECO:0000256" key="1">
    <source>
        <dbReference type="RuleBase" id="RU365061"/>
    </source>
</evidence>
<dbReference type="PROSITE" id="PS50878">
    <property type="entry name" value="RT_POL"/>
    <property type="match status" value="1"/>
</dbReference>
<dbReference type="GO" id="GO:0046872">
    <property type="term" value="F:metal ion binding"/>
    <property type="evidence" value="ECO:0007669"/>
    <property type="project" value="UniProtKB-KW"/>
</dbReference>
<keyword evidence="2" id="KW-0472">Membrane</keyword>
<keyword evidence="2" id="KW-1133">Transmembrane helix</keyword>
<dbReference type="GO" id="GO:0007004">
    <property type="term" value="P:telomere maintenance via telomerase"/>
    <property type="evidence" value="ECO:0007669"/>
    <property type="project" value="TreeGrafter"/>
</dbReference>
<dbReference type="WBParaSite" id="ACRNAN_Path_1232.g4809.t1">
    <property type="protein sequence ID" value="ACRNAN_Path_1232.g4809.t1"/>
    <property type="gene ID" value="ACRNAN_Path_1232.g4809"/>
</dbReference>
<dbReference type="InterPro" id="IPR003545">
    <property type="entry name" value="Telomerase_RT"/>
</dbReference>
<organism evidence="4 5">
    <name type="scientific">Acrobeloides nanus</name>
    <dbReference type="NCBI Taxonomy" id="290746"/>
    <lineage>
        <taxon>Eukaryota</taxon>
        <taxon>Metazoa</taxon>
        <taxon>Ecdysozoa</taxon>
        <taxon>Nematoda</taxon>
        <taxon>Chromadorea</taxon>
        <taxon>Rhabditida</taxon>
        <taxon>Tylenchina</taxon>
        <taxon>Cephalobomorpha</taxon>
        <taxon>Cephaloboidea</taxon>
        <taxon>Cephalobidae</taxon>
        <taxon>Acrobeloides</taxon>
    </lineage>
</organism>
<comment type="function">
    <text evidence="1">Telomerase is a ribonucleoprotein enzyme essential for the replication of chromosome termini in most eukaryotes. It elongates telomeres. It is a reverse transcriptase that adds simple sequence repeats to chromosome ends by copying a template sequence within the RNA component of the enzyme.</text>
</comment>
<keyword evidence="1" id="KW-0539">Nucleus</keyword>
<name>A0A914BXM4_9BILA</name>
<keyword evidence="1" id="KW-0158">Chromosome</keyword>
<keyword evidence="1" id="KW-0460">Magnesium</keyword>
<dbReference type="EC" id="2.7.7.49" evidence="1"/>
<dbReference type="GO" id="GO:0000781">
    <property type="term" value="C:chromosome, telomeric region"/>
    <property type="evidence" value="ECO:0007669"/>
    <property type="project" value="UniProtKB-SubCell"/>
</dbReference>
<evidence type="ECO:0000259" key="3">
    <source>
        <dbReference type="PROSITE" id="PS50878"/>
    </source>
</evidence>
<dbReference type="PANTHER" id="PTHR12066:SF0">
    <property type="entry name" value="TELOMERASE REVERSE TRANSCRIPTASE"/>
    <property type="match status" value="1"/>
</dbReference>
<keyword evidence="4" id="KW-1185">Reference proteome</keyword>
<keyword evidence="1" id="KW-0548">Nucleotidyltransferase</keyword>
<dbReference type="Gene3D" id="3.30.70.2630">
    <property type="match status" value="1"/>
</dbReference>
<feature type="transmembrane region" description="Helical" evidence="2">
    <location>
        <begin position="207"/>
        <end position="226"/>
    </location>
</feature>
<dbReference type="Proteomes" id="UP000887540">
    <property type="component" value="Unplaced"/>
</dbReference>
<reference evidence="5" key="1">
    <citation type="submission" date="2022-11" db="UniProtKB">
        <authorList>
            <consortium name="WormBaseParasite"/>
        </authorList>
    </citation>
    <scope>IDENTIFICATION</scope>
</reference>
<keyword evidence="1" id="KW-0479">Metal-binding</keyword>
<dbReference type="GO" id="GO:0000333">
    <property type="term" value="C:telomerase catalytic core complex"/>
    <property type="evidence" value="ECO:0007669"/>
    <property type="project" value="TreeGrafter"/>
</dbReference>